<feature type="domain" description="Protein kinase" evidence="1">
    <location>
        <begin position="1"/>
        <end position="277"/>
    </location>
</feature>
<evidence type="ECO:0000313" key="2">
    <source>
        <dbReference type="EMBL" id="CAD9380072.1"/>
    </source>
</evidence>
<organism evidence="2">
    <name type="scientific">Octactis speculum</name>
    <dbReference type="NCBI Taxonomy" id="3111310"/>
    <lineage>
        <taxon>Eukaryota</taxon>
        <taxon>Sar</taxon>
        <taxon>Stramenopiles</taxon>
        <taxon>Ochrophyta</taxon>
        <taxon>Dictyochophyceae</taxon>
        <taxon>Dictyochales</taxon>
        <taxon>Dictyochaceae</taxon>
        <taxon>Octactis</taxon>
    </lineage>
</organism>
<dbReference type="GO" id="GO:0004674">
    <property type="term" value="F:protein serine/threonine kinase activity"/>
    <property type="evidence" value="ECO:0007669"/>
    <property type="project" value="TreeGrafter"/>
</dbReference>
<dbReference type="EMBL" id="HBGS01007724">
    <property type="protein sequence ID" value="CAD9380072.1"/>
    <property type="molecule type" value="Transcribed_RNA"/>
</dbReference>
<protein>
    <recommendedName>
        <fullName evidence="1">Protein kinase domain-containing protein</fullName>
    </recommendedName>
</protein>
<sequence length="560" mass="61011">MGDRQVAVKVISEIGALDEGARSKLQKETKKEARKMMHFRDASLTMNVMGLLGSLTDSPKQLVLVMELMTGGSLREVLNKGQQSDAGSGPDFCITDSMRRSWGLQVCNGMAFLHSNGIIHRDLKSMNILCNCALTQLKIGDFGLATTDTNNADLVTSMTMTKGSQANNGIVGTPQWIAPEVLAGDCWTMKGDIFSLGIVLFEIFTGAMPWHGMNQYAMNMKIAKGENALEHYYGTHPPLPIIQDTVIRACLVADPEKRPPEVEIMAVIGSTAGASAVNVGGKNLSYQRVLDLVESFQTRIAEPPAGAAEDIQEQDVVAFLMKTGIFKTHADAEKVAEVMENEGCELEDLLNSEEISDEDLATYIPKSIKRNKFIKYRAGGSMSLSAGGSMSTEADSTTIIPLPPRSIPNEAVFEAAFQDDVKFYKKEKTMEIAAGKIAELVIAAVQAYTGNIGGLASAFVGSIGAMTANFGYCAVDEKDRKAHVIFDPETDYFLLCTLEKISKKRKGKIPLFKCSQTELTITMFFVKIKAGNDVAREKLQQMANDKTDQLYGGLRELVVF</sequence>
<dbReference type="PROSITE" id="PS50011">
    <property type="entry name" value="PROTEIN_KINASE_DOM"/>
    <property type="match status" value="1"/>
</dbReference>
<evidence type="ECO:0000259" key="1">
    <source>
        <dbReference type="PROSITE" id="PS50011"/>
    </source>
</evidence>
<dbReference type="PANTHER" id="PTHR44329">
    <property type="entry name" value="SERINE/THREONINE-PROTEIN KINASE TNNI3K-RELATED"/>
    <property type="match status" value="1"/>
</dbReference>
<dbReference type="Pfam" id="PF00069">
    <property type="entry name" value="Pkinase"/>
    <property type="match status" value="1"/>
</dbReference>
<dbReference type="AlphaFoldDB" id="A0A7S2F9P2"/>
<reference evidence="2" key="1">
    <citation type="submission" date="2021-01" db="EMBL/GenBank/DDBJ databases">
        <authorList>
            <person name="Corre E."/>
            <person name="Pelletier E."/>
            <person name="Niang G."/>
            <person name="Scheremetjew M."/>
            <person name="Finn R."/>
            <person name="Kale V."/>
            <person name="Holt S."/>
            <person name="Cochrane G."/>
            <person name="Meng A."/>
            <person name="Brown T."/>
            <person name="Cohen L."/>
        </authorList>
    </citation>
    <scope>NUCLEOTIDE SEQUENCE</scope>
    <source>
        <strain evidence="2">CCMP1381</strain>
    </source>
</reference>
<gene>
    <name evidence="2" type="ORF">DSPE1174_LOCUS4004</name>
</gene>
<dbReference type="PROSITE" id="PS00108">
    <property type="entry name" value="PROTEIN_KINASE_ST"/>
    <property type="match status" value="1"/>
</dbReference>
<dbReference type="InterPro" id="IPR008271">
    <property type="entry name" value="Ser/Thr_kinase_AS"/>
</dbReference>
<dbReference type="InterPro" id="IPR011009">
    <property type="entry name" value="Kinase-like_dom_sf"/>
</dbReference>
<accession>A0A7S2F9P2</accession>
<dbReference type="SMART" id="SM00220">
    <property type="entry name" value="S_TKc"/>
    <property type="match status" value="1"/>
</dbReference>
<dbReference type="InterPro" id="IPR051681">
    <property type="entry name" value="Ser/Thr_Kinases-Pseudokinases"/>
</dbReference>
<dbReference type="Gene3D" id="1.10.510.10">
    <property type="entry name" value="Transferase(Phosphotransferase) domain 1"/>
    <property type="match status" value="1"/>
</dbReference>
<name>A0A7S2F9P2_9STRA</name>
<proteinExistence type="predicted"/>
<dbReference type="InterPro" id="IPR000719">
    <property type="entry name" value="Prot_kinase_dom"/>
</dbReference>
<dbReference type="SUPFAM" id="SSF56112">
    <property type="entry name" value="Protein kinase-like (PK-like)"/>
    <property type="match status" value="1"/>
</dbReference>
<dbReference type="GO" id="GO:0005524">
    <property type="term" value="F:ATP binding"/>
    <property type="evidence" value="ECO:0007669"/>
    <property type="project" value="InterPro"/>
</dbReference>